<evidence type="ECO:0000256" key="6">
    <source>
        <dbReference type="ARBA" id="ARBA00022833"/>
    </source>
</evidence>
<dbReference type="GO" id="GO:0006508">
    <property type="term" value="P:proteolysis"/>
    <property type="evidence" value="ECO:0007669"/>
    <property type="project" value="UniProtKB-KW"/>
</dbReference>
<keyword evidence="4" id="KW-0479">Metal-binding</keyword>
<dbReference type="InterPro" id="IPR007863">
    <property type="entry name" value="Peptidase_M16_C"/>
</dbReference>
<evidence type="ECO:0000256" key="3">
    <source>
        <dbReference type="ARBA" id="ARBA00022670"/>
    </source>
</evidence>
<evidence type="ECO:0000259" key="12">
    <source>
        <dbReference type="Pfam" id="PF22456"/>
    </source>
</evidence>
<comment type="cofactor">
    <cofactor evidence="1">
        <name>Zn(2+)</name>
        <dbReference type="ChEBI" id="CHEBI:29105"/>
    </cofactor>
</comment>
<comment type="similarity">
    <text evidence="2 8">Belongs to the peptidase M16 family.</text>
</comment>
<dbReference type="Pfam" id="PF16187">
    <property type="entry name" value="Peptidase_M16_M"/>
    <property type="match status" value="1"/>
</dbReference>
<dbReference type="PANTHER" id="PTHR43690:SF18">
    <property type="entry name" value="INSULIN-DEGRADING ENZYME-RELATED"/>
    <property type="match status" value="1"/>
</dbReference>
<dbReference type="InterPro" id="IPR011249">
    <property type="entry name" value="Metalloenz_LuxS/M16"/>
</dbReference>
<keyword evidence="5" id="KW-0378">Hydrolase</keyword>
<dbReference type="Pfam" id="PF00675">
    <property type="entry name" value="Peptidase_M16"/>
    <property type="match status" value="1"/>
</dbReference>
<dbReference type="FunFam" id="3.30.830.10:FF:000012">
    <property type="entry name" value="Protease 3"/>
    <property type="match status" value="1"/>
</dbReference>
<keyword evidence="6" id="KW-0862">Zinc</keyword>
<dbReference type="InterPro" id="IPR001431">
    <property type="entry name" value="Pept_M16_Zn_BS"/>
</dbReference>
<feature type="domain" description="Peptidase M16 C-terminal" evidence="10">
    <location>
        <begin position="201"/>
        <end position="379"/>
    </location>
</feature>
<dbReference type="OrthoDB" id="952271at2759"/>
<proteinExistence type="inferred from homology"/>
<dbReference type="SUPFAM" id="SSF63411">
    <property type="entry name" value="LuxS/MPP-like metallohydrolase"/>
    <property type="match status" value="4"/>
</dbReference>
<dbReference type="InterPro" id="IPR032632">
    <property type="entry name" value="Peptidase_M16_M"/>
</dbReference>
<dbReference type="GO" id="GO:0046872">
    <property type="term" value="F:metal ion binding"/>
    <property type="evidence" value="ECO:0007669"/>
    <property type="project" value="UniProtKB-KW"/>
</dbReference>
<dbReference type="InterPro" id="IPR054734">
    <property type="entry name" value="PqqF-like_C_4"/>
</dbReference>
<dbReference type="Proteomes" id="UP000183832">
    <property type="component" value="Unassembled WGS sequence"/>
</dbReference>
<dbReference type="Gene3D" id="3.30.830.10">
    <property type="entry name" value="Metalloenzyme, LuxS/M16 peptidase-like"/>
    <property type="match status" value="4"/>
</dbReference>
<name>A0A1J1HKH3_9DIPT</name>
<evidence type="ECO:0000313" key="14">
    <source>
        <dbReference type="Proteomes" id="UP000183832"/>
    </source>
</evidence>
<keyword evidence="3" id="KW-0645">Protease</keyword>
<sequence length="986" mass="114534">MNQVEVLETPIKSEGDKKEYRLIKLENGLKALLVRKKKDENNSNDSEDSAAANLTISVGSFDDPPSAMGLAHFLEHMVHMGSRKYPEESSYNDFLTVNGGRRNAMTASEFTTYFFNVAEEVFPEALGRLEQLIEAPLLMQNSMQREREAVDSEYEMINSSNAVRIQSIVKSLIHDFHPASKFNVGNLKTLRDNISDEELHKELLKLHDKYVANKMYLAVQSSKTLDELQSLVVEQFSNIKSGNEEVNSVIVARDNPEDYFKPEFFNSVHYVMSKTSKNSILLAWPLPSIIEHYKVAPLDYISNIFGNEGEGGISTYLRENHWVTKVDLYTDDTNLISKSSINLVRISLDLTESGIENISKILEAVFSYLLMIKETPIEEHRRLYNELKEKSENSFKFHTESEPIDNVLDNATNMLVYDDADILRGKSIYQRFDAEIISDVIERLNQRKFGTIILTSKHESYPYREKYHNTEYDRIAFPDEYQKLWDERKVKPNFFLEKSNPYKTTNFDIFENDDESPIFPLKIFEDGIFEVWHRLDNKFKLPTIQLKMKLISPIFLSSTENLSMLKIFTKTFEFYLKAEFFDAKSANYIVDTSIDRNGMKFSFTGHSQHMIKFYDNVTKFLKNFLEMADQETLDAIKENLKQSLSEKLMTNYILNNEFTGKVLLEHYHSDFDIIDQVDKVTLENLRNFKSKFLSHLNIQILAQGNITKDQALQIVNLAKTNIKCDVVSEEYERKQRCYQLPQGNNVLRLKSLMLNDDNSAIKNFYQIGPDTIRTRCMTRLAAMILNPKAYDYLRSKEQLAYGVACFFREKGGIVALAVLILSQEGKHSYSKVCSKLDTFINEVCRETIDQMTDEEFERYKDSRVKQLTADDLDLDSEVDRNWKEVVNQEYIFDKFQIAAKETKNISKTDFQEFFKSFTDPDKMRRLSVQVIGNHKSEEVTTGNNKSRKLEVEFINEKLSDDESLITNVEDFQKDLYLYPVSKFQIK</sequence>
<reference evidence="13 14" key="1">
    <citation type="submission" date="2015-04" db="EMBL/GenBank/DDBJ databases">
        <authorList>
            <person name="Syromyatnikov M.Y."/>
            <person name="Popov V.N."/>
        </authorList>
    </citation>
    <scope>NUCLEOTIDE SEQUENCE [LARGE SCALE GENOMIC DNA]</scope>
</reference>
<dbReference type="InterPro" id="IPR011765">
    <property type="entry name" value="Pept_M16_N"/>
</dbReference>
<evidence type="ECO:0000259" key="11">
    <source>
        <dbReference type="Pfam" id="PF16187"/>
    </source>
</evidence>
<keyword evidence="14" id="KW-1185">Reference proteome</keyword>
<evidence type="ECO:0000256" key="8">
    <source>
        <dbReference type="RuleBase" id="RU004447"/>
    </source>
</evidence>
<dbReference type="Pfam" id="PF22456">
    <property type="entry name" value="PqqF-like_C_4"/>
    <property type="match status" value="1"/>
</dbReference>
<accession>A0A1J1HKH3</accession>
<dbReference type="PANTHER" id="PTHR43690">
    <property type="entry name" value="NARDILYSIN"/>
    <property type="match status" value="1"/>
</dbReference>
<organism evidence="13 14">
    <name type="scientific">Clunio marinus</name>
    <dbReference type="NCBI Taxonomy" id="568069"/>
    <lineage>
        <taxon>Eukaryota</taxon>
        <taxon>Metazoa</taxon>
        <taxon>Ecdysozoa</taxon>
        <taxon>Arthropoda</taxon>
        <taxon>Hexapoda</taxon>
        <taxon>Insecta</taxon>
        <taxon>Pterygota</taxon>
        <taxon>Neoptera</taxon>
        <taxon>Endopterygota</taxon>
        <taxon>Diptera</taxon>
        <taxon>Nematocera</taxon>
        <taxon>Chironomoidea</taxon>
        <taxon>Chironomidae</taxon>
        <taxon>Clunio</taxon>
    </lineage>
</organism>
<keyword evidence="7" id="KW-0482">Metalloprotease</keyword>
<dbReference type="AlphaFoldDB" id="A0A1J1HKH3"/>
<dbReference type="STRING" id="568069.A0A1J1HKH3"/>
<evidence type="ECO:0000256" key="7">
    <source>
        <dbReference type="ARBA" id="ARBA00023049"/>
    </source>
</evidence>
<evidence type="ECO:0000256" key="2">
    <source>
        <dbReference type="ARBA" id="ARBA00007261"/>
    </source>
</evidence>
<feature type="domain" description="Coenzyme PQQ synthesis protein F-like C-terminal lobe" evidence="12">
    <location>
        <begin position="780"/>
        <end position="882"/>
    </location>
</feature>
<gene>
    <name evidence="13" type="primary">similar to Nardilysin</name>
    <name evidence="13" type="ORF">CLUMA_CG002224</name>
</gene>
<dbReference type="Pfam" id="PF05193">
    <property type="entry name" value="Peptidase_M16_C"/>
    <property type="match status" value="1"/>
</dbReference>
<feature type="domain" description="Peptidase M16 N-terminal" evidence="9">
    <location>
        <begin position="43"/>
        <end position="161"/>
    </location>
</feature>
<dbReference type="GO" id="GO:0004222">
    <property type="term" value="F:metalloendopeptidase activity"/>
    <property type="evidence" value="ECO:0007669"/>
    <property type="project" value="InterPro"/>
</dbReference>
<dbReference type="GO" id="GO:0005737">
    <property type="term" value="C:cytoplasm"/>
    <property type="evidence" value="ECO:0007669"/>
    <property type="project" value="UniProtKB-ARBA"/>
</dbReference>
<dbReference type="PROSITE" id="PS00143">
    <property type="entry name" value="INSULINASE"/>
    <property type="match status" value="1"/>
</dbReference>
<feature type="domain" description="Peptidase M16 middle/third" evidence="11">
    <location>
        <begin position="395"/>
        <end position="670"/>
    </location>
</feature>
<dbReference type="InterPro" id="IPR050626">
    <property type="entry name" value="Peptidase_M16"/>
</dbReference>
<evidence type="ECO:0000256" key="1">
    <source>
        <dbReference type="ARBA" id="ARBA00001947"/>
    </source>
</evidence>
<evidence type="ECO:0000259" key="10">
    <source>
        <dbReference type="Pfam" id="PF05193"/>
    </source>
</evidence>
<protein>
    <submittedName>
        <fullName evidence="13">CLUMA_CG002224, isoform A</fullName>
    </submittedName>
</protein>
<evidence type="ECO:0000259" key="9">
    <source>
        <dbReference type="Pfam" id="PF00675"/>
    </source>
</evidence>
<evidence type="ECO:0000256" key="5">
    <source>
        <dbReference type="ARBA" id="ARBA00022801"/>
    </source>
</evidence>
<evidence type="ECO:0000313" key="13">
    <source>
        <dbReference type="EMBL" id="CRK88533.1"/>
    </source>
</evidence>
<dbReference type="EMBL" id="CVRI01000008">
    <property type="protein sequence ID" value="CRK88533.1"/>
    <property type="molecule type" value="Genomic_DNA"/>
</dbReference>
<evidence type="ECO:0000256" key="4">
    <source>
        <dbReference type="ARBA" id="ARBA00022723"/>
    </source>
</evidence>